<evidence type="ECO:0000256" key="1">
    <source>
        <dbReference type="SAM" id="MobiDB-lite"/>
    </source>
</evidence>
<dbReference type="STRING" id="1494590.ATN84_15985"/>
<reference evidence="2 3" key="1">
    <citation type="submission" date="2015-11" db="EMBL/GenBank/DDBJ databases">
        <title>Draft genome sequence of Paramesorhizobium deserti A-3-E, a strain highly resistant to diverse beta-lactam antibiotics.</title>
        <authorList>
            <person name="Lv R."/>
            <person name="Yang X."/>
            <person name="Fang N."/>
            <person name="Guo J."/>
            <person name="Luo X."/>
            <person name="Peng F."/>
            <person name="Yang R."/>
            <person name="Cui Y."/>
            <person name="Fang C."/>
            <person name="Song Y."/>
        </authorList>
    </citation>
    <scope>NUCLEOTIDE SEQUENCE [LARGE SCALE GENOMIC DNA]</scope>
    <source>
        <strain evidence="2 3">A-3-E</strain>
    </source>
</reference>
<feature type="compositionally biased region" description="Polar residues" evidence="1">
    <location>
        <begin position="12"/>
        <end position="32"/>
    </location>
</feature>
<feature type="region of interest" description="Disordered" evidence="1">
    <location>
        <begin position="1"/>
        <end position="32"/>
    </location>
</feature>
<dbReference type="AlphaFoldDB" id="A0A135HT53"/>
<gene>
    <name evidence="2" type="ORF">ATN84_15985</name>
</gene>
<proteinExistence type="predicted"/>
<sequence length="175" mass="19069">MLEAMTKDKDTNMQSSEKSTGKTPSPAQATKSVTEWNKQAINGAKGIMYGLRAGDQIIDLAAPEGSDLAKANRIYTGSVNLLESLILIAEAINNDIAFREKDMQAAAQQVGKSADIKTSMDQNTFMQIENTRALNQLISTQNYSLSATNAGMRDSLTRQAEVGRMLAYKDVNPFK</sequence>
<protein>
    <submittedName>
        <fullName evidence="2">Uncharacterized protein</fullName>
    </submittedName>
</protein>
<dbReference type="Proteomes" id="UP000070107">
    <property type="component" value="Unassembled WGS sequence"/>
</dbReference>
<evidence type="ECO:0000313" key="2">
    <source>
        <dbReference type="EMBL" id="KXF76374.1"/>
    </source>
</evidence>
<keyword evidence="3" id="KW-1185">Reference proteome</keyword>
<evidence type="ECO:0000313" key="3">
    <source>
        <dbReference type="Proteomes" id="UP000070107"/>
    </source>
</evidence>
<feature type="compositionally biased region" description="Basic and acidic residues" evidence="1">
    <location>
        <begin position="1"/>
        <end position="11"/>
    </location>
</feature>
<organism evidence="2 3">
    <name type="scientific">Paramesorhizobium deserti</name>
    <dbReference type="NCBI Taxonomy" id="1494590"/>
    <lineage>
        <taxon>Bacteria</taxon>
        <taxon>Pseudomonadati</taxon>
        <taxon>Pseudomonadota</taxon>
        <taxon>Alphaproteobacteria</taxon>
        <taxon>Hyphomicrobiales</taxon>
        <taxon>Phyllobacteriaceae</taxon>
        <taxon>Paramesorhizobium</taxon>
    </lineage>
</organism>
<dbReference type="EMBL" id="LNTU01000034">
    <property type="protein sequence ID" value="KXF76374.1"/>
    <property type="molecule type" value="Genomic_DNA"/>
</dbReference>
<comment type="caution">
    <text evidence="2">The sequence shown here is derived from an EMBL/GenBank/DDBJ whole genome shotgun (WGS) entry which is preliminary data.</text>
</comment>
<accession>A0A135HT53</accession>
<name>A0A135HT53_9HYPH</name>